<reference evidence="2" key="1">
    <citation type="submission" date="2020-10" db="EMBL/GenBank/DDBJ databases">
        <authorList>
            <person name="Gilroy R."/>
        </authorList>
    </citation>
    <scope>NUCLEOTIDE SEQUENCE</scope>
    <source>
        <strain evidence="2">CHK193-30670</strain>
    </source>
</reference>
<keyword evidence="1" id="KW-0812">Transmembrane</keyword>
<dbReference type="EMBL" id="DVMT01000043">
    <property type="protein sequence ID" value="HIU40498.1"/>
    <property type="molecule type" value="Genomic_DNA"/>
</dbReference>
<organism evidence="2 3">
    <name type="scientific">Candidatus Aphodocola excrementigallinarum</name>
    <dbReference type="NCBI Taxonomy" id="2840670"/>
    <lineage>
        <taxon>Bacteria</taxon>
        <taxon>Bacillati</taxon>
        <taxon>Bacillota</taxon>
        <taxon>Bacilli</taxon>
        <taxon>Candidatus Aphodocola</taxon>
    </lineage>
</organism>
<feature type="transmembrane region" description="Helical" evidence="1">
    <location>
        <begin position="37"/>
        <end position="60"/>
    </location>
</feature>
<keyword evidence="1" id="KW-1133">Transmembrane helix</keyword>
<dbReference type="Proteomes" id="UP000824074">
    <property type="component" value="Unassembled WGS sequence"/>
</dbReference>
<feature type="transmembrane region" description="Helical" evidence="1">
    <location>
        <begin position="12"/>
        <end position="31"/>
    </location>
</feature>
<comment type="caution">
    <text evidence="2">The sequence shown here is derived from an EMBL/GenBank/DDBJ whole genome shotgun (WGS) entry which is preliminary data.</text>
</comment>
<keyword evidence="1" id="KW-0472">Membrane</keyword>
<name>A0A9D1LH58_9FIRM</name>
<reference evidence="2" key="2">
    <citation type="journal article" date="2021" name="PeerJ">
        <title>Extensive microbial diversity within the chicken gut microbiome revealed by metagenomics and culture.</title>
        <authorList>
            <person name="Gilroy R."/>
            <person name="Ravi A."/>
            <person name="Getino M."/>
            <person name="Pursley I."/>
            <person name="Horton D.L."/>
            <person name="Alikhan N.F."/>
            <person name="Baker D."/>
            <person name="Gharbi K."/>
            <person name="Hall N."/>
            <person name="Watson M."/>
            <person name="Adriaenssens E.M."/>
            <person name="Foster-Nyarko E."/>
            <person name="Jarju S."/>
            <person name="Secka A."/>
            <person name="Antonio M."/>
            <person name="Oren A."/>
            <person name="Chaudhuri R.R."/>
            <person name="La Ragione R."/>
            <person name="Hildebrand F."/>
            <person name="Pallen M.J."/>
        </authorList>
    </citation>
    <scope>NUCLEOTIDE SEQUENCE</scope>
    <source>
        <strain evidence="2">CHK193-30670</strain>
    </source>
</reference>
<evidence type="ECO:0000313" key="3">
    <source>
        <dbReference type="Proteomes" id="UP000824074"/>
    </source>
</evidence>
<evidence type="ECO:0000256" key="1">
    <source>
        <dbReference type="SAM" id="Phobius"/>
    </source>
</evidence>
<gene>
    <name evidence="2" type="ORF">IAB68_04280</name>
</gene>
<protein>
    <submittedName>
        <fullName evidence="2">Pro-sigmaK processing inhibitor BofA family protein</fullName>
    </submittedName>
</protein>
<dbReference type="AlphaFoldDB" id="A0A9D1LH58"/>
<evidence type="ECO:0000313" key="2">
    <source>
        <dbReference type="EMBL" id="HIU40498.1"/>
    </source>
</evidence>
<sequence>MFKFILKIIKKVVIGMVLLFGYNTFLSSLNLMIPINVITIVIASLFDVPGIIGLAVFLLLNY</sequence>
<dbReference type="Pfam" id="PF07441">
    <property type="entry name" value="BofA"/>
    <property type="match status" value="1"/>
</dbReference>
<accession>A0A9D1LH58</accession>
<proteinExistence type="predicted"/>
<dbReference type="InterPro" id="IPR010001">
    <property type="entry name" value="BofA"/>
</dbReference>